<name>A0A060S8F2_PYCCI</name>
<evidence type="ECO:0000313" key="1">
    <source>
        <dbReference type="EMBL" id="CDO70752.1"/>
    </source>
</evidence>
<sequence length="176" mass="19707">MFPSPPVDYYPRFITAEPTCRVVPSVTASDNLEFGITLSMQTVDTSSAGWIKATDYVFLVVEVETERVLAVELDNILAIATQGRLALSDDVTKLPMANRILLRLWERLHDTKSPIGILSGDNIVFIMQHKDDTLHLDGPYYCSPTNPDQKEFTPLDALHLIVRSFVARGKLVIDFV</sequence>
<dbReference type="AlphaFoldDB" id="A0A060S8F2"/>
<comment type="caution">
    <text evidence="1">The sequence shown here is derived from an EMBL/GenBank/DDBJ whole genome shotgun (WGS) entry which is preliminary data.</text>
</comment>
<dbReference type="Proteomes" id="UP000029665">
    <property type="component" value="Unassembled WGS sequence"/>
</dbReference>
<dbReference type="HOGENOM" id="CLU_1525942_0_0_1"/>
<evidence type="ECO:0000313" key="2">
    <source>
        <dbReference type="Proteomes" id="UP000029665"/>
    </source>
</evidence>
<proteinExistence type="predicted"/>
<accession>A0A060S8F2</accession>
<keyword evidence="2" id="KW-1185">Reference proteome</keyword>
<dbReference type="EMBL" id="CCBP010000092">
    <property type="protein sequence ID" value="CDO70752.1"/>
    <property type="molecule type" value="Genomic_DNA"/>
</dbReference>
<dbReference type="OrthoDB" id="2758508at2759"/>
<gene>
    <name evidence="1" type="ORF">BN946_scf184798.g67</name>
</gene>
<protein>
    <submittedName>
        <fullName evidence="1">Uncharacterized protein</fullName>
    </submittedName>
</protein>
<reference evidence="1" key="1">
    <citation type="submission" date="2014-01" db="EMBL/GenBank/DDBJ databases">
        <title>The genome of the white-rot fungus Pycnoporus cinnabarinus: a basidiomycete model with a versatile arsenal for lignocellulosic biomass breakdown.</title>
        <authorList>
            <person name="Levasseur A."/>
            <person name="Lomascolo A."/>
            <person name="Ruiz-Duenas F.J."/>
            <person name="Uzan E."/>
            <person name="Piumi F."/>
            <person name="Kues U."/>
            <person name="Ram A.F.J."/>
            <person name="Murat C."/>
            <person name="Haon M."/>
            <person name="Benoit I."/>
            <person name="Arfi Y."/>
            <person name="Chevret D."/>
            <person name="Drula E."/>
            <person name="Kwon M.J."/>
            <person name="Gouret P."/>
            <person name="Lesage-Meessen L."/>
            <person name="Lombard V."/>
            <person name="Mariette J."/>
            <person name="Noirot C."/>
            <person name="Park J."/>
            <person name="Patyshakuliyeva A."/>
            <person name="Wieneger R.A.B."/>
            <person name="Wosten H.A.B."/>
            <person name="Martin F."/>
            <person name="Coutinho P.M."/>
            <person name="de Vries R."/>
            <person name="Martinez A.T."/>
            <person name="Klopp C."/>
            <person name="Pontarotti P."/>
            <person name="Henrissat B."/>
            <person name="Record E."/>
        </authorList>
    </citation>
    <scope>NUCLEOTIDE SEQUENCE [LARGE SCALE GENOMIC DNA]</scope>
    <source>
        <strain evidence="1">BRFM137</strain>
    </source>
</reference>
<organism evidence="1 2">
    <name type="scientific">Pycnoporus cinnabarinus</name>
    <name type="common">Cinnabar-red polypore</name>
    <name type="synonym">Trametes cinnabarina</name>
    <dbReference type="NCBI Taxonomy" id="5643"/>
    <lineage>
        <taxon>Eukaryota</taxon>
        <taxon>Fungi</taxon>
        <taxon>Dikarya</taxon>
        <taxon>Basidiomycota</taxon>
        <taxon>Agaricomycotina</taxon>
        <taxon>Agaricomycetes</taxon>
        <taxon>Polyporales</taxon>
        <taxon>Polyporaceae</taxon>
        <taxon>Trametes</taxon>
    </lineage>
</organism>